<dbReference type="CDD" id="cd00590">
    <property type="entry name" value="RRM_SF"/>
    <property type="match status" value="1"/>
</dbReference>
<dbReference type="InterPro" id="IPR000504">
    <property type="entry name" value="RRM_dom"/>
</dbReference>
<dbReference type="InterPro" id="IPR035979">
    <property type="entry name" value="RBD_domain_sf"/>
</dbReference>
<dbReference type="Gene3D" id="3.30.70.330">
    <property type="match status" value="1"/>
</dbReference>
<dbReference type="GO" id="GO:0003723">
    <property type="term" value="F:RNA binding"/>
    <property type="evidence" value="ECO:0007669"/>
    <property type="project" value="UniProtKB-UniRule"/>
</dbReference>
<dbReference type="InterPro" id="IPR012677">
    <property type="entry name" value="Nucleotide-bd_a/b_plait_sf"/>
</dbReference>
<dbReference type="AlphaFoldDB" id="A0A0G4G8K0"/>
<dbReference type="VEuPathDB" id="CryptoDB:Cvel_20640"/>
<feature type="region of interest" description="Disordered" evidence="2">
    <location>
        <begin position="112"/>
        <end position="149"/>
    </location>
</feature>
<protein>
    <recommendedName>
        <fullName evidence="3">RRM domain-containing protein</fullName>
    </recommendedName>
</protein>
<dbReference type="EMBL" id="CDMZ01000961">
    <property type="protein sequence ID" value="CEM24686.1"/>
    <property type="molecule type" value="Genomic_DNA"/>
</dbReference>
<feature type="compositionally biased region" description="Polar residues" evidence="2">
    <location>
        <begin position="115"/>
        <end position="124"/>
    </location>
</feature>
<dbReference type="InterPro" id="IPR013083">
    <property type="entry name" value="Znf_RING/FYVE/PHD"/>
</dbReference>
<dbReference type="SUPFAM" id="SSF54928">
    <property type="entry name" value="RNA-binding domain, RBD"/>
    <property type="match status" value="1"/>
</dbReference>
<evidence type="ECO:0000313" key="4">
    <source>
        <dbReference type="EMBL" id="CEM24686.1"/>
    </source>
</evidence>
<feature type="compositionally biased region" description="Low complexity" evidence="2">
    <location>
        <begin position="308"/>
        <end position="336"/>
    </location>
</feature>
<keyword evidence="1" id="KW-0694">RNA-binding</keyword>
<evidence type="ECO:0000256" key="1">
    <source>
        <dbReference type="PROSITE-ProRule" id="PRU00176"/>
    </source>
</evidence>
<evidence type="ECO:0000259" key="3">
    <source>
        <dbReference type="PROSITE" id="PS50102"/>
    </source>
</evidence>
<dbReference type="Gene3D" id="3.30.40.10">
    <property type="entry name" value="Zinc/RING finger domain, C3HC4 (zinc finger)"/>
    <property type="match status" value="1"/>
</dbReference>
<dbReference type="SMART" id="SM00360">
    <property type="entry name" value="RRM"/>
    <property type="match status" value="1"/>
</dbReference>
<evidence type="ECO:0000256" key="2">
    <source>
        <dbReference type="SAM" id="MobiDB-lite"/>
    </source>
</evidence>
<feature type="domain" description="RRM" evidence="3">
    <location>
        <begin position="436"/>
        <end position="531"/>
    </location>
</feature>
<gene>
    <name evidence="4" type="ORF">Cvel_20640</name>
</gene>
<feature type="region of interest" description="Disordered" evidence="2">
    <location>
        <begin position="301"/>
        <end position="336"/>
    </location>
</feature>
<sequence length="580" mass="61893">MNNSSTVQGGAPPEVIRKKWDQVELALVCVPCGRFLRKPHIFFGCGHACCEECTAQAIARASGSLPQCLVCSTEASRVLPCELLECITDLLFWKVPISMHVRKSLETLAHEEATGTATAPSGSSGDPLRMAGPHRASLPTSTQTGPGGGVAVLTSTATASASFGGAAPAPALGVHSVYRGGVPAAPPSSMLIAGSTPDPRGYAQQLLQQQQQEQAPVVGRPHYLHPPQDTSAIRSTHVVPPGYSPATAAANSHLEMETHPLGRGPVSVLAPSAVGENQSDPQAALFEAARQQHLQSLQTPSYPLPITQQQPQPSLHSQQQQQQLVQQPQQPQSGLQHRFEPGQALVPAILYPPPAAEPSLSLSSLSQQVSASSSSASAPQQHQQPFGLGEAPFYHQYQRGSLVLGGVSMENRIRAGQWTMMRDTAMVPRDKGPEGANLFLCRLPEWADEIDIHAVASHFAMVRGCMVLRHDTGVSKNSARLSFSHPREAFQVMERMNGARIAMHPADSRRRIQGLLAKVDGRVITVDVKRNDISAMMAHLTAEEQVRVLRIHNPGSQQSLLPTGAPGGGVSHLSFAAQNQ</sequence>
<proteinExistence type="predicted"/>
<name>A0A0G4G8K0_9ALVE</name>
<organism evidence="4">
    <name type="scientific">Chromera velia CCMP2878</name>
    <dbReference type="NCBI Taxonomy" id="1169474"/>
    <lineage>
        <taxon>Eukaryota</taxon>
        <taxon>Sar</taxon>
        <taxon>Alveolata</taxon>
        <taxon>Colpodellida</taxon>
        <taxon>Chromeraceae</taxon>
        <taxon>Chromera</taxon>
    </lineage>
</organism>
<reference evidence="4" key="1">
    <citation type="submission" date="2014-11" db="EMBL/GenBank/DDBJ databases">
        <authorList>
            <person name="Otto D Thomas"/>
            <person name="Naeem Raeece"/>
        </authorList>
    </citation>
    <scope>NUCLEOTIDE SEQUENCE</scope>
</reference>
<dbReference type="PROSITE" id="PS50102">
    <property type="entry name" value="RRM"/>
    <property type="match status" value="1"/>
</dbReference>
<accession>A0A0G4G8K0</accession>